<accession>K3X4Z9</accession>
<dbReference type="GO" id="GO:0008080">
    <property type="term" value="F:N-acetyltransferase activity"/>
    <property type="evidence" value="ECO:0007669"/>
    <property type="project" value="TreeGrafter"/>
</dbReference>
<reference evidence="3" key="1">
    <citation type="journal article" date="2010" name="Genome Biol.">
        <title>Genome sequence of the necrotrophic plant pathogen Pythium ultimum reveals original pathogenicity mechanisms and effector repertoire.</title>
        <authorList>
            <person name="Levesque C.A."/>
            <person name="Brouwer H."/>
            <person name="Cano L."/>
            <person name="Hamilton J.P."/>
            <person name="Holt C."/>
            <person name="Huitema E."/>
            <person name="Raffaele S."/>
            <person name="Robideau G.P."/>
            <person name="Thines M."/>
            <person name="Win J."/>
            <person name="Zerillo M.M."/>
            <person name="Beakes G.W."/>
            <person name="Boore J.L."/>
            <person name="Busam D."/>
            <person name="Dumas B."/>
            <person name="Ferriera S."/>
            <person name="Fuerstenberg S.I."/>
            <person name="Gachon C.M."/>
            <person name="Gaulin E."/>
            <person name="Govers F."/>
            <person name="Grenville-Briggs L."/>
            <person name="Horner N."/>
            <person name="Hostetler J."/>
            <person name="Jiang R.H."/>
            <person name="Johnson J."/>
            <person name="Krajaejun T."/>
            <person name="Lin H."/>
            <person name="Meijer H.J."/>
            <person name="Moore B."/>
            <person name="Morris P."/>
            <person name="Phuntmart V."/>
            <person name="Puiu D."/>
            <person name="Shetty J."/>
            <person name="Stajich J.E."/>
            <person name="Tripathy S."/>
            <person name="Wawra S."/>
            <person name="van West P."/>
            <person name="Whitty B.R."/>
            <person name="Coutinho P.M."/>
            <person name="Henrissat B."/>
            <person name="Martin F."/>
            <person name="Thomas P.D."/>
            <person name="Tyler B.M."/>
            <person name="De Vries R.P."/>
            <person name="Kamoun S."/>
            <person name="Yandell M."/>
            <person name="Tisserat N."/>
            <person name="Buell C.R."/>
        </authorList>
    </citation>
    <scope>NUCLEOTIDE SEQUENCE</scope>
    <source>
        <strain evidence="3">DAOM:BR144</strain>
    </source>
</reference>
<reference evidence="3" key="2">
    <citation type="submission" date="2010-04" db="EMBL/GenBank/DDBJ databases">
        <authorList>
            <person name="Buell R."/>
            <person name="Hamilton J."/>
            <person name="Hostetler J."/>
        </authorList>
    </citation>
    <scope>NUCLEOTIDE SEQUENCE [LARGE SCALE GENOMIC DNA]</scope>
    <source>
        <strain evidence="3">DAOM:BR144</strain>
    </source>
</reference>
<proteinExistence type="predicted"/>
<dbReference type="HOGENOM" id="CLU_056607_6_3_1"/>
<dbReference type="AlphaFoldDB" id="K3X4Z9"/>
<dbReference type="EMBL" id="GL376608">
    <property type="status" value="NOT_ANNOTATED_CDS"/>
    <property type="molecule type" value="Genomic_DNA"/>
</dbReference>
<dbReference type="UniPathway" id="UPA00113">
    <property type="reaction ID" value="UER00529"/>
</dbReference>
<dbReference type="eggNOG" id="ENOG502S8FT">
    <property type="taxonomic scope" value="Eukaryota"/>
</dbReference>
<organism evidence="2 3">
    <name type="scientific">Globisporangium ultimum (strain ATCC 200006 / CBS 805.95 / DAOM BR144)</name>
    <name type="common">Pythium ultimum</name>
    <dbReference type="NCBI Taxonomy" id="431595"/>
    <lineage>
        <taxon>Eukaryota</taxon>
        <taxon>Sar</taxon>
        <taxon>Stramenopiles</taxon>
        <taxon>Oomycota</taxon>
        <taxon>Peronosporomycetes</taxon>
        <taxon>Pythiales</taxon>
        <taxon>Pythiaceae</taxon>
        <taxon>Globisporangium</taxon>
    </lineage>
</organism>
<dbReference type="GO" id="GO:0006048">
    <property type="term" value="P:UDP-N-acetylglucosamine biosynthetic process"/>
    <property type="evidence" value="ECO:0007669"/>
    <property type="project" value="UniProtKB-UniPathway"/>
</dbReference>
<dbReference type="STRING" id="431595.K3X4Z9"/>
<dbReference type="SUPFAM" id="SSF55729">
    <property type="entry name" value="Acyl-CoA N-acyltransferases (Nat)"/>
    <property type="match status" value="1"/>
</dbReference>
<feature type="domain" description="N-acetyltransferase" evidence="1">
    <location>
        <begin position="4"/>
        <end position="145"/>
    </location>
</feature>
<dbReference type="EnsemblProtists" id="PYU1_T012298">
    <property type="protein sequence ID" value="PYU1_T012298"/>
    <property type="gene ID" value="PYU1_G012272"/>
</dbReference>
<dbReference type="PANTHER" id="PTHR13355:SF22">
    <property type="entry name" value="SLL0786 PROTEIN"/>
    <property type="match status" value="1"/>
</dbReference>
<keyword evidence="3" id="KW-1185">Reference proteome</keyword>
<evidence type="ECO:0000259" key="1">
    <source>
        <dbReference type="PROSITE" id="PS51186"/>
    </source>
</evidence>
<dbReference type="CDD" id="cd04301">
    <property type="entry name" value="NAT_SF"/>
    <property type="match status" value="1"/>
</dbReference>
<dbReference type="Pfam" id="PF00583">
    <property type="entry name" value="Acetyltransf_1"/>
    <property type="match status" value="1"/>
</dbReference>
<dbReference type="PANTHER" id="PTHR13355">
    <property type="entry name" value="GLUCOSAMINE 6-PHOSPHATE N-ACETYLTRANSFERASE"/>
    <property type="match status" value="1"/>
</dbReference>
<dbReference type="InterPro" id="IPR039143">
    <property type="entry name" value="GNPNAT1-like"/>
</dbReference>
<evidence type="ECO:0000313" key="2">
    <source>
        <dbReference type="EnsemblProtists" id="PYU1_T012298"/>
    </source>
</evidence>
<dbReference type="PROSITE" id="PS51186">
    <property type="entry name" value="GNAT"/>
    <property type="match status" value="1"/>
</dbReference>
<dbReference type="InterPro" id="IPR000182">
    <property type="entry name" value="GNAT_dom"/>
</dbReference>
<dbReference type="VEuPathDB" id="FungiDB:PYU1_G012272"/>
<name>K3X4Z9_GLOUD</name>
<protein>
    <recommendedName>
        <fullName evidence="1">N-acetyltransferase domain-containing protein</fullName>
    </recommendedName>
</protein>
<dbReference type="Proteomes" id="UP000019132">
    <property type="component" value="Unassembled WGS sequence"/>
</dbReference>
<dbReference type="Gene3D" id="3.40.630.30">
    <property type="match status" value="1"/>
</dbReference>
<dbReference type="InParanoid" id="K3X4Z9"/>
<evidence type="ECO:0000313" key="3">
    <source>
        <dbReference type="Proteomes" id="UP000019132"/>
    </source>
</evidence>
<dbReference type="OMA" id="MASIENH"/>
<dbReference type="InterPro" id="IPR016181">
    <property type="entry name" value="Acyl_CoA_acyltransferase"/>
</dbReference>
<sequence length="145" mass="16387">MTLLVTRVATAEEQKIAFALRYKVFIDEFNFDGNLEVEESDAHNTTWHFLGKDVEQNKYVAAARALLDPPSRTAMISRVVLLPEYRGKGYGVALMASIENHIAKVADVFTLSALRDKKGFYERCGYQCVNDEVYLVQGAEQCKML</sequence>
<reference evidence="2" key="3">
    <citation type="submission" date="2015-02" db="UniProtKB">
        <authorList>
            <consortium name="EnsemblProtists"/>
        </authorList>
    </citation>
    <scope>IDENTIFICATION</scope>
    <source>
        <strain evidence="2">DAOM BR144</strain>
    </source>
</reference>